<proteinExistence type="predicted"/>
<keyword evidence="2" id="KW-0472">Membrane</keyword>
<organism evidence="3 4">
    <name type="scientific">Brachionus plicatilis</name>
    <name type="common">Marine rotifer</name>
    <name type="synonym">Brachionus muelleri</name>
    <dbReference type="NCBI Taxonomy" id="10195"/>
    <lineage>
        <taxon>Eukaryota</taxon>
        <taxon>Metazoa</taxon>
        <taxon>Spiralia</taxon>
        <taxon>Gnathifera</taxon>
        <taxon>Rotifera</taxon>
        <taxon>Eurotatoria</taxon>
        <taxon>Monogononta</taxon>
        <taxon>Pseudotrocha</taxon>
        <taxon>Ploima</taxon>
        <taxon>Brachionidae</taxon>
        <taxon>Brachionus</taxon>
    </lineage>
</organism>
<keyword evidence="2" id="KW-0812">Transmembrane</keyword>
<keyword evidence="2" id="KW-1133">Transmembrane helix</keyword>
<feature type="compositionally biased region" description="Basic and acidic residues" evidence="1">
    <location>
        <begin position="126"/>
        <end position="143"/>
    </location>
</feature>
<gene>
    <name evidence="3" type="ORF">BpHYR1_026032</name>
</gene>
<protein>
    <submittedName>
        <fullName evidence="3">Uncharacterized protein</fullName>
    </submittedName>
</protein>
<feature type="transmembrane region" description="Helical" evidence="2">
    <location>
        <begin position="6"/>
        <end position="24"/>
    </location>
</feature>
<dbReference type="Proteomes" id="UP000276133">
    <property type="component" value="Unassembled WGS sequence"/>
</dbReference>
<evidence type="ECO:0000313" key="3">
    <source>
        <dbReference type="EMBL" id="RMZ98025.1"/>
    </source>
</evidence>
<comment type="caution">
    <text evidence="3">The sequence shown here is derived from an EMBL/GenBank/DDBJ whole genome shotgun (WGS) entry which is preliminary data.</text>
</comment>
<name>A0A3M7PFZ1_BRAPC</name>
<dbReference type="EMBL" id="REGN01011016">
    <property type="protein sequence ID" value="RMZ98025.1"/>
    <property type="molecule type" value="Genomic_DNA"/>
</dbReference>
<feature type="non-terminal residue" evidence="3">
    <location>
        <position position="143"/>
    </location>
</feature>
<accession>A0A3M7PFZ1</accession>
<sequence length="143" mass="17058">MHLFHYLPKTIVYLFNFLCFYSIARLIRRTLIHSELPGITKLNRLKIIQTWHLEFFQNLKFPKFNPKHHLYFNHFLYNTFWNLTGSQKAIYIGSSLTLFGYIASKFIPKAKRENEPVAQPSSSNHFDPKDLINKPPDYIERPN</sequence>
<feature type="region of interest" description="Disordered" evidence="1">
    <location>
        <begin position="113"/>
        <end position="143"/>
    </location>
</feature>
<keyword evidence="4" id="KW-1185">Reference proteome</keyword>
<reference evidence="3 4" key="1">
    <citation type="journal article" date="2018" name="Sci. Rep.">
        <title>Genomic signatures of local adaptation to the degree of environmental predictability in rotifers.</title>
        <authorList>
            <person name="Franch-Gras L."/>
            <person name="Hahn C."/>
            <person name="Garcia-Roger E.M."/>
            <person name="Carmona M.J."/>
            <person name="Serra M."/>
            <person name="Gomez A."/>
        </authorList>
    </citation>
    <scope>NUCLEOTIDE SEQUENCE [LARGE SCALE GENOMIC DNA]</scope>
    <source>
        <strain evidence="3">HYR1</strain>
    </source>
</reference>
<evidence type="ECO:0000256" key="1">
    <source>
        <dbReference type="SAM" id="MobiDB-lite"/>
    </source>
</evidence>
<evidence type="ECO:0000256" key="2">
    <source>
        <dbReference type="SAM" id="Phobius"/>
    </source>
</evidence>
<dbReference type="AlphaFoldDB" id="A0A3M7PFZ1"/>
<evidence type="ECO:0000313" key="4">
    <source>
        <dbReference type="Proteomes" id="UP000276133"/>
    </source>
</evidence>